<dbReference type="OrthoDB" id="9788334at2"/>
<dbReference type="InterPro" id="IPR019776">
    <property type="entry name" value="Flagellar_basal_body_rod_CS"/>
</dbReference>
<dbReference type="PIRSF" id="PIRSF002889">
    <property type="entry name" value="Rod_FlgB"/>
    <property type="match status" value="1"/>
</dbReference>
<keyword evidence="8" id="KW-0282">Flagellum</keyword>
<evidence type="ECO:0000256" key="1">
    <source>
        <dbReference type="ARBA" id="ARBA00004117"/>
    </source>
</evidence>
<evidence type="ECO:0000313" key="8">
    <source>
        <dbReference type="EMBL" id="GAP33750.1"/>
    </source>
</evidence>
<dbReference type="PANTHER" id="PTHR30435">
    <property type="entry name" value="FLAGELLAR PROTEIN"/>
    <property type="match status" value="1"/>
</dbReference>
<keyword evidence="8" id="KW-0969">Cilium</keyword>
<comment type="similarity">
    <text evidence="2 6">Belongs to the flagella basal body rod proteins family.</text>
</comment>
<evidence type="ECO:0000256" key="6">
    <source>
        <dbReference type="PIRNR" id="PIRNR002889"/>
    </source>
</evidence>
<dbReference type="PANTHER" id="PTHR30435:SF12">
    <property type="entry name" value="FLAGELLAR BASAL BODY ROD PROTEIN FLGB"/>
    <property type="match status" value="1"/>
</dbReference>
<organism evidence="8 9">
    <name type="scientific">Piscinibacter sakaiensis</name>
    <name type="common">Ideonella sakaiensis</name>
    <dbReference type="NCBI Taxonomy" id="1547922"/>
    <lineage>
        <taxon>Bacteria</taxon>
        <taxon>Pseudomonadati</taxon>
        <taxon>Pseudomonadota</taxon>
        <taxon>Betaproteobacteria</taxon>
        <taxon>Burkholderiales</taxon>
        <taxon>Sphaerotilaceae</taxon>
        <taxon>Piscinibacter</taxon>
    </lineage>
</organism>
<keyword evidence="8" id="KW-0966">Cell projection</keyword>
<dbReference type="InterPro" id="IPR006300">
    <property type="entry name" value="FlgB"/>
</dbReference>
<proteinExistence type="inferred from homology"/>
<evidence type="ECO:0000313" key="9">
    <source>
        <dbReference type="Proteomes" id="UP000037660"/>
    </source>
</evidence>
<dbReference type="STRING" id="1547922.ISF6_1005"/>
<dbReference type="PROSITE" id="PS00588">
    <property type="entry name" value="FLAGELLA_BB_ROD"/>
    <property type="match status" value="1"/>
</dbReference>
<dbReference type="RefSeq" id="WP_054017918.1">
    <property type="nucleotide sequence ID" value="NZ_BBYR01000002.1"/>
</dbReference>
<evidence type="ECO:0000256" key="4">
    <source>
        <dbReference type="ARBA" id="ARBA00023143"/>
    </source>
</evidence>
<evidence type="ECO:0000256" key="2">
    <source>
        <dbReference type="ARBA" id="ARBA00009677"/>
    </source>
</evidence>
<evidence type="ECO:0000256" key="3">
    <source>
        <dbReference type="ARBA" id="ARBA00014376"/>
    </source>
</evidence>
<sequence>MLNRLTDTLDFHGQALALRSERQRLLASNIANADTPGYIARELDFAKALQDATAGRGDAVGQAQGRTPAGAASGGLLDVSHTGHLQPSTLALAGGRLSTDRLLYATPAQTSLDANSVDMDRERAAFADNAVKYEATLRFINGNVRTMLDAIKGQAS</sequence>
<gene>
    <name evidence="8" type="ORF">ISF6_1005</name>
</gene>
<dbReference type="Pfam" id="PF00460">
    <property type="entry name" value="Flg_bb_rod"/>
    <property type="match status" value="1"/>
</dbReference>
<name>A0A0K8NUW8_PISS1</name>
<dbReference type="EMBL" id="BBYR01000002">
    <property type="protein sequence ID" value="GAP33750.1"/>
    <property type="molecule type" value="Genomic_DNA"/>
</dbReference>
<dbReference type="Proteomes" id="UP000037660">
    <property type="component" value="Unassembled WGS sequence"/>
</dbReference>
<reference evidence="8 9" key="2">
    <citation type="journal article" date="2016" name="Science">
        <title>A bacterium that degrades and assimilates poly(ethylene terephthalate).</title>
        <authorList>
            <person name="Yoshida S."/>
            <person name="Hiraga K."/>
            <person name="Takehana T."/>
            <person name="Taniguchi I."/>
            <person name="Yamaji H."/>
            <person name="Maeda Y."/>
            <person name="Toyohara K."/>
            <person name="Miyamoto K."/>
            <person name="Kimura Y."/>
            <person name="Oda K."/>
        </authorList>
    </citation>
    <scope>NUCLEOTIDE SEQUENCE [LARGE SCALE GENOMIC DNA]</scope>
    <source>
        <strain evidence="9">NBRC 110686 / TISTR 2288 / 201-F6</strain>
    </source>
</reference>
<evidence type="ECO:0000256" key="5">
    <source>
        <dbReference type="ARBA" id="ARBA00024934"/>
    </source>
</evidence>
<accession>A0A0K8NUW8</accession>
<keyword evidence="4 6" id="KW-0975">Bacterial flagellum</keyword>
<evidence type="ECO:0000259" key="7">
    <source>
        <dbReference type="Pfam" id="PF00460"/>
    </source>
</evidence>
<comment type="subunit">
    <text evidence="6">The basal body constitutes a major portion of the flagellar organelle and consists of a number of rings mounted on a central rod.</text>
</comment>
<reference evidence="9" key="1">
    <citation type="submission" date="2015-07" db="EMBL/GenBank/DDBJ databases">
        <title>Discovery of a poly(ethylene terephthalate assimilation.</title>
        <authorList>
            <person name="Yoshida S."/>
            <person name="Hiraga K."/>
            <person name="Takehana T."/>
            <person name="Taniguchi I."/>
            <person name="Yamaji H."/>
            <person name="Maeda Y."/>
            <person name="Toyohara K."/>
            <person name="Miyamoto K."/>
            <person name="Kimura Y."/>
            <person name="Oda K."/>
        </authorList>
    </citation>
    <scope>NUCLEOTIDE SEQUENCE [LARGE SCALE GENOMIC DNA]</scope>
    <source>
        <strain evidence="9">NBRC 110686 / TISTR 2288 / 201-F6</strain>
    </source>
</reference>
<comment type="caution">
    <text evidence="8">The sequence shown here is derived from an EMBL/GenBank/DDBJ whole genome shotgun (WGS) entry which is preliminary data.</text>
</comment>
<comment type="subcellular location">
    <subcellularLocation>
        <location evidence="1 6">Bacterial flagellum basal body</location>
    </subcellularLocation>
</comment>
<dbReference type="GO" id="GO:0071973">
    <property type="term" value="P:bacterial-type flagellum-dependent cell motility"/>
    <property type="evidence" value="ECO:0007669"/>
    <property type="project" value="InterPro"/>
</dbReference>
<dbReference type="GO" id="GO:0030694">
    <property type="term" value="C:bacterial-type flagellum basal body, rod"/>
    <property type="evidence" value="ECO:0007669"/>
    <property type="project" value="InterPro"/>
</dbReference>
<dbReference type="InterPro" id="IPR001444">
    <property type="entry name" value="Flag_bb_rod_N"/>
</dbReference>
<protein>
    <recommendedName>
        <fullName evidence="3 6">Flagellar basal body rod protein FlgB</fullName>
    </recommendedName>
</protein>
<comment type="function">
    <text evidence="5 6">Structural component of flagellum, the bacterial motility apparatus. Part of the rod structure of flagellar basal body.</text>
</comment>
<feature type="domain" description="Flagellar basal body rod protein N-terminal" evidence="7">
    <location>
        <begin position="9"/>
        <end position="38"/>
    </location>
</feature>
<keyword evidence="9" id="KW-1185">Reference proteome</keyword>
<dbReference type="AlphaFoldDB" id="A0A0K8NUW8"/>